<dbReference type="Pfam" id="PF08819">
    <property type="entry name" value="DUF1802"/>
    <property type="match status" value="1"/>
</dbReference>
<dbReference type="EMBL" id="JAQMUH010000071">
    <property type="protein sequence ID" value="MDB9539160.1"/>
    <property type="molecule type" value="Genomic_DNA"/>
</dbReference>
<proteinExistence type="predicted"/>
<organism evidence="1 2">
    <name type="scientific">Anabaenopsis arnoldii</name>
    <dbReference type="NCBI Taxonomy" id="2152938"/>
    <lineage>
        <taxon>Bacteria</taxon>
        <taxon>Bacillati</taxon>
        <taxon>Cyanobacteriota</taxon>
        <taxon>Cyanophyceae</taxon>
        <taxon>Nostocales</taxon>
        <taxon>Nodulariaceae</taxon>
        <taxon>Anabaenopsis</taxon>
    </lineage>
</organism>
<gene>
    <name evidence="1" type="ORF">PN457_05700</name>
</gene>
<evidence type="ECO:0000313" key="2">
    <source>
        <dbReference type="Proteomes" id="UP001212499"/>
    </source>
</evidence>
<dbReference type="InterPro" id="IPR014923">
    <property type="entry name" value="DUF1802"/>
</dbReference>
<dbReference type="Proteomes" id="UP001212499">
    <property type="component" value="Unassembled WGS sequence"/>
</dbReference>
<evidence type="ECO:0000313" key="1">
    <source>
        <dbReference type="EMBL" id="MDB9539160.1"/>
    </source>
</evidence>
<comment type="caution">
    <text evidence="1">The sequence shown here is derived from an EMBL/GenBank/DDBJ whole genome shotgun (WGS) entry which is preliminary data.</text>
</comment>
<reference evidence="1 2" key="1">
    <citation type="submission" date="2023-01" db="EMBL/GenBank/DDBJ databases">
        <title>Genomes from the Australian National Cyanobacteria Reference Collection.</title>
        <authorList>
            <person name="Willis A."/>
            <person name="Lee E.M.F."/>
        </authorList>
    </citation>
    <scope>NUCLEOTIDE SEQUENCE [LARGE SCALE GENOMIC DNA]</scope>
    <source>
        <strain evidence="1 2">CS-1033</strain>
    </source>
</reference>
<protein>
    <submittedName>
        <fullName evidence="1">DUF1802 family protein</fullName>
    </submittedName>
</protein>
<dbReference type="RefSeq" id="WP_271731918.1">
    <property type="nucleotide sequence ID" value="NZ_JANQDP010000071.1"/>
</dbReference>
<accession>A0ABT5APB9</accession>
<keyword evidence="2" id="KW-1185">Reference proteome</keyword>
<name>A0ABT5APB9_9CYAN</name>
<sequence length="488" mass="54659">MSQSVLIYKALCLPSGDVEALVQGRIIAAIPRKLLNRGDKFALYPVNSSIHQLQIEQYYRPDFLPIAESAIKQVNSEKVTIKAWARCELCGMLDETQPLEVLSQLTIWTTATLKQILEKQHIFLAYLRVYHLSEPCQVVLTPDIKGKIGKFVGIPNITAGEAKPVLSDRIFVQRQKQLQNLEPPKHPELEDLQTAIVSVSMSNPGAQALDNDIKRFLGWSSQEDNHQLGEDLGWINNIAALGDRSIQEDEGKSNYQAGTDFENVVRHSLEFLGFTVDYSHKGGAGGLDLFCSQPYPLFGECKAGKRIPNDSAVQLLNLGMLREPELFDQATKIIIGAGKPTNQLQKSAKIQGMAILNPETLEKLVKLQNNYRNSVDLFKLKEYLKPGQCDAQVEKYISQVYTDINLRSHIIQLVKNYQQNSGIDLAGVEALHGAYFGSNPPQPLQPQEMHEILIELSSPLTGYLGRVKGQDWKSDRFYFLRDLVTTAE</sequence>